<dbReference type="EMBL" id="MT144019">
    <property type="protein sequence ID" value="QJA46711.1"/>
    <property type="molecule type" value="Genomic_DNA"/>
</dbReference>
<reference evidence="1" key="1">
    <citation type="submission" date="2020-03" db="EMBL/GenBank/DDBJ databases">
        <title>The deep terrestrial virosphere.</title>
        <authorList>
            <person name="Holmfeldt K."/>
            <person name="Nilsson E."/>
            <person name="Simone D."/>
            <person name="Lopez-Fernandez M."/>
            <person name="Wu X."/>
            <person name="de Brujin I."/>
            <person name="Lundin D."/>
            <person name="Andersson A."/>
            <person name="Bertilsson S."/>
            <person name="Dopson M."/>
        </authorList>
    </citation>
    <scope>NUCLEOTIDE SEQUENCE</scope>
    <source>
        <strain evidence="1">TM448A00520</strain>
        <strain evidence="2">TM448B00218</strain>
    </source>
</reference>
<dbReference type="EMBL" id="MT144600">
    <property type="protein sequence ID" value="QJH94375.1"/>
    <property type="molecule type" value="Genomic_DNA"/>
</dbReference>
<dbReference type="AlphaFoldDB" id="A0A6H1ZH10"/>
<organism evidence="1">
    <name type="scientific">viral metagenome</name>
    <dbReference type="NCBI Taxonomy" id="1070528"/>
    <lineage>
        <taxon>unclassified sequences</taxon>
        <taxon>metagenomes</taxon>
        <taxon>organismal metagenomes</taxon>
    </lineage>
</organism>
<accession>A0A6H1ZH10</accession>
<gene>
    <name evidence="1" type="ORF">TM448A00520_0020</name>
    <name evidence="2" type="ORF">TM448B00218_0018</name>
</gene>
<proteinExistence type="predicted"/>
<evidence type="ECO:0000313" key="2">
    <source>
        <dbReference type="EMBL" id="QJH94375.1"/>
    </source>
</evidence>
<evidence type="ECO:0000313" key="1">
    <source>
        <dbReference type="EMBL" id="QJA46711.1"/>
    </source>
</evidence>
<protein>
    <submittedName>
        <fullName evidence="1">Uncharacterized protein</fullName>
    </submittedName>
</protein>
<name>A0A6H1ZH10_9ZZZZ</name>
<sequence>MKIRFVWNGIKIDGKLHRAWYSTSKLINSPEGTITIYSKEYYPGIPEIEGLQVQNDSDGMTDYFEKDRIRVEPSNSHYSAVVEAVKKQETHNLKVYGKLFN</sequence>